<comment type="similarity">
    <text evidence="4">Belongs to the MqnA/MqnD family. MqnA subfamily.</text>
</comment>
<sequence>MLKIGKIDYLNLLPFDIYLKKSSLSFQQKKMITYRKSYPAKLNSDFLFSRLDGGFVSSIMALGKKNITTNIGIIAKGEVWSVIVLPKENQDDYQSATSNALAKVLKVSGEVRIGDRALHYKIQGGEYQDLGLLWWKKHRLPFVFGLFCLKKRSEKIQSMLEGFSRTKPKIPYYILIQSSYSSKIPPKEIRAYLQKIYYALKSKEKRALEHFHRELRILGIKKPKRIE</sequence>
<keyword evidence="2 4" id="KW-0474">Menaquinone biosynthesis</keyword>
<comment type="caution">
    <text evidence="5">The sequence shown here is derived from an EMBL/GenBank/DDBJ whole genome shotgun (WGS) entry which is preliminary data.</text>
</comment>
<keyword evidence="6" id="KW-1185">Reference proteome</keyword>
<dbReference type="UniPathway" id="UPA00079"/>
<evidence type="ECO:0000256" key="1">
    <source>
        <dbReference type="ARBA" id="ARBA00004863"/>
    </source>
</evidence>
<dbReference type="PANTHER" id="PTHR37690:SF1">
    <property type="entry name" value="CHORISMATE DEHYDRATASE"/>
    <property type="match status" value="1"/>
</dbReference>
<dbReference type="GO" id="GO:0009234">
    <property type="term" value="P:menaquinone biosynthetic process"/>
    <property type="evidence" value="ECO:0007669"/>
    <property type="project" value="UniProtKB-UniRule"/>
</dbReference>
<gene>
    <name evidence="4" type="primary">mqnA</name>
    <name evidence="5" type="ORF">CQA62_00690</name>
</gene>
<evidence type="ECO:0000256" key="3">
    <source>
        <dbReference type="ARBA" id="ARBA00023239"/>
    </source>
</evidence>
<dbReference type="AlphaFoldDB" id="A0A3D8IXH5"/>
<organism evidence="5 6">
    <name type="scientific">Helicobacter cholecystus</name>
    <dbReference type="NCBI Taxonomy" id="45498"/>
    <lineage>
        <taxon>Bacteria</taxon>
        <taxon>Pseudomonadati</taxon>
        <taxon>Campylobacterota</taxon>
        <taxon>Epsilonproteobacteria</taxon>
        <taxon>Campylobacterales</taxon>
        <taxon>Helicobacteraceae</taxon>
        <taxon>Helicobacter</taxon>
    </lineage>
</organism>
<comment type="catalytic activity">
    <reaction evidence="4">
        <text>chorismate = 3-[(1-carboxyvinyl)-oxy]benzoate + H2O</text>
        <dbReference type="Rhea" id="RHEA:40051"/>
        <dbReference type="ChEBI" id="CHEBI:15377"/>
        <dbReference type="ChEBI" id="CHEBI:29748"/>
        <dbReference type="ChEBI" id="CHEBI:76981"/>
        <dbReference type="EC" id="4.2.1.151"/>
    </reaction>
</comment>
<accession>A0A3D8IXH5</accession>
<dbReference type="RefSeq" id="WP_104723708.1">
    <property type="nucleotide sequence ID" value="NZ_FZNE01000002.1"/>
</dbReference>
<evidence type="ECO:0000313" key="6">
    <source>
        <dbReference type="Proteomes" id="UP000257067"/>
    </source>
</evidence>
<dbReference type="OrthoDB" id="9810112at2"/>
<dbReference type="EMBL" id="NXLU01000001">
    <property type="protein sequence ID" value="RDU69962.1"/>
    <property type="molecule type" value="Genomic_DNA"/>
</dbReference>
<dbReference type="InterPro" id="IPR003773">
    <property type="entry name" value="Menaquinone_biosynth"/>
</dbReference>
<comment type="function">
    <text evidence="4">Catalyzes the dehydration of chorismate into 3-[(1-carboxyvinyl)oxy]benzoate, a step in the biosynthesis of menaquinone (MK, vitamin K2).</text>
</comment>
<evidence type="ECO:0000313" key="5">
    <source>
        <dbReference type="EMBL" id="RDU69962.1"/>
    </source>
</evidence>
<dbReference type="GO" id="GO:0016836">
    <property type="term" value="F:hydro-lyase activity"/>
    <property type="evidence" value="ECO:0007669"/>
    <property type="project" value="UniProtKB-UniRule"/>
</dbReference>
<protein>
    <recommendedName>
        <fullName evidence="4">Chorismate dehydratase</fullName>
        <ecNumber evidence="4">4.2.1.151</ecNumber>
    </recommendedName>
    <alternativeName>
        <fullName evidence="4">Menaquinone biosynthetic enzyme MqnA</fullName>
    </alternativeName>
</protein>
<dbReference type="PANTHER" id="PTHR37690">
    <property type="entry name" value="CHORISMATE DEHYDRATASE"/>
    <property type="match status" value="1"/>
</dbReference>
<evidence type="ECO:0000256" key="4">
    <source>
        <dbReference type="HAMAP-Rule" id="MF_00995"/>
    </source>
</evidence>
<dbReference type="Proteomes" id="UP000257067">
    <property type="component" value="Unassembled WGS sequence"/>
</dbReference>
<dbReference type="Pfam" id="PF02621">
    <property type="entry name" value="VitK2_biosynth"/>
    <property type="match status" value="2"/>
</dbReference>
<reference evidence="5 6" key="1">
    <citation type="submission" date="2018-04" db="EMBL/GenBank/DDBJ databases">
        <title>Novel Campyloabacter and Helicobacter Species and Strains.</title>
        <authorList>
            <person name="Mannion A.J."/>
            <person name="Shen Z."/>
            <person name="Fox J.G."/>
        </authorList>
    </citation>
    <scope>NUCLEOTIDE SEQUENCE [LARGE SCALE GENOMIC DNA]</scope>
    <source>
        <strain evidence="5 6">ATCC 700242</strain>
    </source>
</reference>
<dbReference type="HAMAP" id="MF_00995">
    <property type="entry name" value="MqnA"/>
    <property type="match status" value="1"/>
</dbReference>
<dbReference type="InterPro" id="IPR030868">
    <property type="entry name" value="MqnA"/>
</dbReference>
<dbReference type="Gene3D" id="3.40.190.10">
    <property type="entry name" value="Periplasmic binding protein-like II"/>
    <property type="match status" value="1"/>
</dbReference>
<keyword evidence="3 4" id="KW-0456">Lyase</keyword>
<dbReference type="SUPFAM" id="SSF53850">
    <property type="entry name" value="Periplasmic binding protein-like II"/>
    <property type="match status" value="1"/>
</dbReference>
<dbReference type="EC" id="4.2.1.151" evidence="4"/>
<proteinExistence type="inferred from homology"/>
<evidence type="ECO:0000256" key="2">
    <source>
        <dbReference type="ARBA" id="ARBA00022428"/>
    </source>
</evidence>
<comment type="pathway">
    <text evidence="1 4">Quinol/quinone metabolism; menaquinone biosynthesis.</text>
</comment>
<name>A0A3D8IXH5_9HELI</name>